<dbReference type="Pfam" id="PF03133">
    <property type="entry name" value="TTL"/>
    <property type="match status" value="1"/>
</dbReference>
<dbReference type="Gene3D" id="3.30.470.20">
    <property type="entry name" value="ATP-grasp fold, B domain"/>
    <property type="match status" value="1"/>
</dbReference>
<name>A0A2C5YDP7_9HYPO</name>
<evidence type="ECO:0000313" key="2">
    <source>
        <dbReference type="Proteomes" id="UP000224854"/>
    </source>
</evidence>
<dbReference type="PROSITE" id="PS51221">
    <property type="entry name" value="TTL"/>
    <property type="match status" value="1"/>
</dbReference>
<dbReference type="OrthoDB" id="202825at2759"/>
<dbReference type="InterPro" id="IPR027746">
    <property type="entry name" value="TTL"/>
</dbReference>
<protein>
    <recommendedName>
        <fullName evidence="3">Tubulin-tyrosine ligase</fullName>
    </recommendedName>
</protein>
<proteinExistence type="predicted"/>
<comment type="caution">
    <text evidence="1">The sequence shown here is derived from an EMBL/GenBank/DDBJ whole genome shotgun (WGS) entry which is preliminary data.</text>
</comment>
<dbReference type="EMBL" id="NJEU01001367">
    <property type="protein sequence ID" value="PHH67635.1"/>
    <property type="molecule type" value="Genomic_DNA"/>
</dbReference>
<dbReference type="Proteomes" id="UP000224854">
    <property type="component" value="Unassembled WGS sequence"/>
</dbReference>
<dbReference type="PANTHER" id="PTHR47551">
    <property type="entry name" value="TUBULIN--TYROSINE LIGASE PBY1-RELATED"/>
    <property type="match status" value="1"/>
</dbReference>
<reference evidence="1 2" key="1">
    <citation type="submission" date="2017-06" db="EMBL/GenBank/DDBJ databases">
        <title>Ant-infecting Ophiocordyceps genomes reveal a high diversity of potential behavioral manipulation genes and a possible major role for enterotoxins.</title>
        <authorList>
            <person name="De Bekker C."/>
            <person name="Evans H.C."/>
            <person name="Brachmann A."/>
            <person name="Hughes D.P."/>
        </authorList>
    </citation>
    <scope>NUCLEOTIDE SEQUENCE [LARGE SCALE GENOMIC DNA]</scope>
    <source>
        <strain evidence="1 2">1348a</strain>
    </source>
</reference>
<gene>
    <name evidence="1" type="ORF">CDD82_1252</name>
</gene>
<sequence length="166" mass="18331">MLALFAAKPYVAPWEHEAADVESYLTNTCLQGSASCTRDSVAEFWHLELPQATLESIFQEICTITGELFEASARAMPVHFQTLPNAFEVFGLDFLVDGGMRAWLLEVNAFPDFKQTGGQLKGLVERFWTGVVREAVLPFCGIEESQGNGGDMVLVKRIDLGRRQGG</sequence>
<dbReference type="SUPFAM" id="SSF56059">
    <property type="entry name" value="Glutathione synthetase ATP-binding domain-like"/>
    <property type="match status" value="1"/>
</dbReference>
<dbReference type="AlphaFoldDB" id="A0A2C5YDP7"/>
<dbReference type="GO" id="GO:0000932">
    <property type="term" value="C:P-body"/>
    <property type="evidence" value="ECO:0007669"/>
    <property type="project" value="TreeGrafter"/>
</dbReference>
<evidence type="ECO:0000313" key="1">
    <source>
        <dbReference type="EMBL" id="PHH67635.1"/>
    </source>
</evidence>
<organism evidence="1 2">
    <name type="scientific">Ophiocordyceps australis</name>
    <dbReference type="NCBI Taxonomy" id="1399860"/>
    <lineage>
        <taxon>Eukaryota</taxon>
        <taxon>Fungi</taxon>
        <taxon>Dikarya</taxon>
        <taxon>Ascomycota</taxon>
        <taxon>Pezizomycotina</taxon>
        <taxon>Sordariomycetes</taxon>
        <taxon>Hypocreomycetidae</taxon>
        <taxon>Hypocreales</taxon>
        <taxon>Ophiocordycipitaceae</taxon>
        <taxon>Ophiocordyceps</taxon>
    </lineage>
</organism>
<dbReference type="PANTHER" id="PTHR47551:SF1">
    <property type="entry name" value="TUBULIN--TYROSINE LIGASE PBY1-RELATED"/>
    <property type="match status" value="1"/>
</dbReference>
<keyword evidence="2" id="KW-1185">Reference proteome</keyword>
<dbReference type="InterPro" id="IPR004344">
    <property type="entry name" value="TTL/TTLL_fam"/>
</dbReference>
<accession>A0A2C5YDP7</accession>
<evidence type="ECO:0008006" key="3">
    <source>
        <dbReference type="Google" id="ProtNLM"/>
    </source>
</evidence>